<dbReference type="GO" id="GO:0019867">
    <property type="term" value="C:outer membrane"/>
    <property type="evidence" value="ECO:0007669"/>
    <property type="project" value="InterPro"/>
</dbReference>
<feature type="domain" description="Bacterial surface antigen (D15)" evidence="4">
    <location>
        <begin position="130"/>
        <end position="406"/>
    </location>
</feature>
<dbReference type="AlphaFoldDB" id="A0A2S4ZYX3"/>
<dbReference type="EMBL" id="PQVF01000013">
    <property type="protein sequence ID" value="POY35142.1"/>
    <property type="molecule type" value="Genomic_DNA"/>
</dbReference>
<evidence type="ECO:0000256" key="1">
    <source>
        <dbReference type="ARBA" id="ARBA00004370"/>
    </source>
</evidence>
<reference evidence="5 6" key="1">
    <citation type="submission" date="2018-01" db="EMBL/GenBank/DDBJ databases">
        <authorList>
            <person name="Gaut B.S."/>
            <person name="Morton B.R."/>
            <person name="Clegg M.T."/>
            <person name="Duvall M.R."/>
        </authorList>
    </citation>
    <scope>NUCLEOTIDE SEQUENCE [LARGE SCALE GENOMIC DNA]</scope>
    <source>
        <strain evidence="5 6">HR-AV</strain>
    </source>
</reference>
<dbReference type="Pfam" id="PF01103">
    <property type="entry name" value="Omp85"/>
    <property type="match status" value="1"/>
</dbReference>
<evidence type="ECO:0000256" key="3">
    <source>
        <dbReference type="SAM" id="SignalP"/>
    </source>
</evidence>
<dbReference type="RefSeq" id="WP_103790230.1">
    <property type="nucleotide sequence ID" value="NZ_PQVF01000013.1"/>
</dbReference>
<accession>A0A2S4ZYX3</accession>
<keyword evidence="2" id="KW-0472">Membrane</keyword>
<dbReference type="OrthoDB" id="621220at2"/>
<comment type="subcellular location">
    <subcellularLocation>
        <location evidence="1">Membrane</location>
    </subcellularLocation>
</comment>
<dbReference type="Proteomes" id="UP000236893">
    <property type="component" value="Unassembled WGS sequence"/>
</dbReference>
<gene>
    <name evidence="5" type="ORF">C3K47_16295</name>
</gene>
<sequence>MRAFFCCLLFTFLFFSSPGYSQSKDSSKVVQKDLWDIVSPKKVESIEEEQAHKIQKGLLPYASINPATGVEFGVFGNLAAYFGDHSTTRMSNMTMGAAYTTKKQVTTNLRTMIFTNNDNWILVGDTRFYKYSQSTYGLGSKSQVNAQVPMTFNMIRFYETALRKIYKNLYAGGGVSYQRHYSIGGYTPVEVNEGTPVSSDAYSLYCYNHGFNPNEYTSAGVNLSAGIDSRDNIINAYKGIYTRVSYFIYGNFLGGSSKWQNLFTEFKTYLPLAKKHNQRLAFWYYGSYLVNGRAPYMELPSIGWDTYGNSGRGYVQGRFRGSSMVYAETEYRVDISKNGLLGAVAFLNCSTTSNEDTGDHLFNAVNPAGGLGLRIKLNKVSRTNITIDYGIGKNTNGFYLNVGEAF</sequence>
<proteinExistence type="predicted"/>
<keyword evidence="6" id="KW-1185">Reference proteome</keyword>
<evidence type="ECO:0000313" key="6">
    <source>
        <dbReference type="Proteomes" id="UP000236893"/>
    </source>
</evidence>
<dbReference type="Gene3D" id="2.40.160.50">
    <property type="entry name" value="membrane protein fhac: a member of the omp85/tpsb transporter family"/>
    <property type="match status" value="1"/>
</dbReference>
<name>A0A2S4ZYX3_9SPHI</name>
<comment type="caution">
    <text evidence="5">The sequence shown here is derived from an EMBL/GenBank/DDBJ whole genome shotgun (WGS) entry which is preliminary data.</text>
</comment>
<organism evidence="5 6">
    <name type="scientific">Solitalea longa</name>
    <dbReference type="NCBI Taxonomy" id="2079460"/>
    <lineage>
        <taxon>Bacteria</taxon>
        <taxon>Pseudomonadati</taxon>
        <taxon>Bacteroidota</taxon>
        <taxon>Sphingobacteriia</taxon>
        <taxon>Sphingobacteriales</taxon>
        <taxon>Sphingobacteriaceae</taxon>
        <taxon>Solitalea</taxon>
    </lineage>
</organism>
<dbReference type="InterPro" id="IPR000184">
    <property type="entry name" value="Bac_surfAg_D15"/>
</dbReference>
<evidence type="ECO:0000259" key="4">
    <source>
        <dbReference type="Pfam" id="PF01103"/>
    </source>
</evidence>
<feature type="chain" id="PRO_5015627941" description="Bacterial surface antigen (D15) domain-containing protein" evidence="3">
    <location>
        <begin position="22"/>
        <end position="406"/>
    </location>
</feature>
<evidence type="ECO:0000313" key="5">
    <source>
        <dbReference type="EMBL" id="POY35142.1"/>
    </source>
</evidence>
<feature type="signal peptide" evidence="3">
    <location>
        <begin position="1"/>
        <end position="21"/>
    </location>
</feature>
<protein>
    <recommendedName>
        <fullName evidence="4">Bacterial surface antigen (D15) domain-containing protein</fullName>
    </recommendedName>
</protein>
<evidence type="ECO:0000256" key="2">
    <source>
        <dbReference type="ARBA" id="ARBA00023136"/>
    </source>
</evidence>
<keyword evidence="3" id="KW-0732">Signal</keyword>